<proteinExistence type="predicted"/>
<dbReference type="Proteomes" id="UP000827092">
    <property type="component" value="Unassembled WGS sequence"/>
</dbReference>
<organism evidence="2 3">
    <name type="scientific">Oedothorax gibbosus</name>
    <dbReference type="NCBI Taxonomy" id="931172"/>
    <lineage>
        <taxon>Eukaryota</taxon>
        <taxon>Metazoa</taxon>
        <taxon>Ecdysozoa</taxon>
        <taxon>Arthropoda</taxon>
        <taxon>Chelicerata</taxon>
        <taxon>Arachnida</taxon>
        <taxon>Araneae</taxon>
        <taxon>Araneomorphae</taxon>
        <taxon>Entelegynae</taxon>
        <taxon>Araneoidea</taxon>
        <taxon>Linyphiidae</taxon>
        <taxon>Erigoninae</taxon>
        <taxon>Oedothorax</taxon>
    </lineage>
</organism>
<name>A0AAV6VKN6_9ARAC</name>
<feature type="region of interest" description="Disordered" evidence="1">
    <location>
        <begin position="1"/>
        <end position="35"/>
    </location>
</feature>
<keyword evidence="3" id="KW-1185">Reference proteome</keyword>
<gene>
    <name evidence="2" type="ORF">JTE90_007857</name>
</gene>
<dbReference type="AlphaFoldDB" id="A0AAV6VKN6"/>
<dbReference type="EMBL" id="JAFNEN010000074">
    <property type="protein sequence ID" value="KAG8196121.1"/>
    <property type="molecule type" value="Genomic_DNA"/>
</dbReference>
<feature type="compositionally biased region" description="Basic residues" evidence="1">
    <location>
        <begin position="8"/>
        <end position="35"/>
    </location>
</feature>
<evidence type="ECO:0000256" key="1">
    <source>
        <dbReference type="SAM" id="MobiDB-lite"/>
    </source>
</evidence>
<evidence type="ECO:0000313" key="2">
    <source>
        <dbReference type="EMBL" id="KAG8196121.1"/>
    </source>
</evidence>
<accession>A0AAV6VKN6</accession>
<sequence length="94" mass="11218">MKTERCTNVRRRKFPRTPDVRRRKIPRTPNVRRRKIPRTPQVDLALKGEGNQSHLGYERLIKKRMIQIIWEAAPNSVDQRANCNGPRFTQDLER</sequence>
<reference evidence="2 3" key="1">
    <citation type="journal article" date="2022" name="Nat. Ecol. Evol.">
        <title>A masculinizing supergene underlies an exaggerated male reproductive morph in a spider.</title>
        <authorList>
            <person name="Hendrickx F."/>
            <person name="De Corte Z."/>
            <person name="Sonet G."/>
            <person name="Van Belleghem S.M."/>
            <person name="Kostlbacher S."/>
            <person name="Vangestel C."/>
        </authorList>
    </citation>
    <scope>NUCLEOTIDE SEQUENCE [LARGE SCALE GENOMIC DNA]</scope>
    <source>
        <strain evidence="2">W744_W776</strain>
    </source>
</reference>
<evidence type="ECO:0000313" key="3">
    <source>
        <dbReference type="Proteomes" id="UP000827092"/>
    </source>
</evidence>
<protein>
    <submittedName>
        <fullName evidence="2">Uncharacterized protein</fullName>
    </submittedName>
</protein>
<comment type="caution">
    <text evidence="2">The sequence shown here is derived from an EMBL/GenBank/DDBJ whole genome shotgun (WGS) entry which is preliminary data.</text>
</comment>